<keyword evidence="1" id="KW-0812">Transmembrane</keyword>
<dbReference type="EMBL" id="BMFO01000003">
    <property type="protein sequence ID" value="GGF94772.1"/>
    <property type="molecule type" value="Genomic_DNA"/>
</dbReference>
<accession>A0A917FMY9</accession>
<dbReference type="Proteomes" id="UP000632858">
    <property type="component" value="Unassembled WGS sequence"/>
</dbReference>
<reference evidence="2" key="1">
    <citation type="journal article" date="2014" name="Int. J. Syst. Evol. Microbiol.">
        <title>Complete genome sequence of Corynebacterium casei LMG S-19264T (=DSM 44701T), isolated from a smear-ripened cheese.</title>
        <authorList>
            <consortium name="US DOE Joint Genome Institute (JGI-PGF)"/>
            <person name="Walter F."/>
            <person name="Albersmeier A."/>
            <person name="Kalinowski J."/>
            <person name="Ruckert C."/>
        </authorList>
    </citation>
    <scope>NUCLEOTIDE SEQUENCE</scope>
    <source>
        <strain evidence="2">CGMCC 1.12726</strain>
    </source>
</reference>
<dbReference type="AlphaFoldDB" id="A0A917FMY9"/>
<sequence>MRAPLKRYYLKSIVPGLLCVGLTVAAYLMAPSMPSQAAKAGLAVLPLAPLAWIFWLYFRYLGECDELERKIEMDAMALSSMTGLLAGYSLLLLHDFRVLGLDAREMLSVLVLVIGLVYIVTRYIGIWRYRA</sequence>
<feature type="transmembrane region" description="Helical" evidence="1">
    <location>
        <begin position="12"/>
        <end position="30"/>
    </location>
</feature>
<feature type="transmembrane region" description="Helical" evidence="1">
    <location>
        <begin position="106"/>
        <end position="125"/>
    </location>
</feature>
<reference evidence="2" key="2">
    <citation type="submission" date="2020-09" db="EMBL/GenBank/DDBJ databases">
        <authorList>
            <person name="Sun Q."/>
            <person name="Zhou Y."/>
        </authorList>
    </citation>
    <scope>NUCLEOTIDE SEQUENCE</scope>
    <source>
        <strain evidence="2">CGMCC 1.12726</strain>
    </source>
</reference>
<proteinExistence type="predicted"/>
<keyword evidence="3" id="KW-1185">Reference proteome</keyword>
<protein>
    <submittedName>
        <fullName evidence="2">Uncharacterized protein</fullName>
    </submittedName>
</protein>
<organism evidence="2 3">
    <name type="scientific">Arenimonas maotaiensis</name>
    <dbReference type="NCBI Taxonomy" id="1446479"/>
    <lineage>
        <taxon>Bacteria</taxon>
        <taxon>Pseudomonadati</taxon>
        <taxon>Pseudomonadota</taxon>
        <taxon>Gammaproteobacteria</taxon>
        <taxon>Lysobacterales</taxon>
        <taxon>Lysobacteraceae</taxon>
        <taxon>Arenimonas</taxon>
    </lineage>
</organism>
<evidence type="ECO:0000313" key="2">
    <source>
        <dbReference type="EMBL" id="GGF94772.1"/>
    </source>
</evidence>
<dbReference type="RefSeq" id="WP_188449647.1">
    <property type="nucleotide sequence ID" value="NZ_BMFO01000003.1"/>
</dbReference>
<gene>
    <name evidence="2" type="ORF">GCM10010960_15620</name>
</gene>
<feature type="transmembrane region" description="Helical" evidence="1">
    <location>
        <begin position="42"/>
        <end position="61"/>
    </location>
</feature>
<keyword evidence="1" id="KW-0472">Membrane</keyword>
<evidence type="ECO:0000313" key="3">
    <source>
        <dbReference type="Proteomes" id="UP000632858"/>
    </source>
</evidence>
<comment type="caution">
    <text evidence="2">The sequence shown here is derived from an EMBL/GenBank/DDBJ whole genome shotgun (WGS) entry which is preliminary data.</text>
</comment>
<evidence type="ECO:0000256" key="1">
    <source>
        <dbReference type="SAM" id="Phobius"/>
    </source>
</evidence>
<keyword evidence="1" id="KW-1133">Transmembrane helix</keyword>
<feature type="transmembrane region" description="Helical" evidence="1">
    <location>
        <begin position="73"/>
        <end position="94"/>
    </location>
</feature>
<name>A0A917FMY9_9GAMM</name>